<dbReference type="EMBL" id="JYDQ01000329">
    <property type="protein sequence ID" value="KRY08516.1"/>
    <property type="molecule type" value="Genomic_DNA"/>
</dbReference>
<proteinExistence type="predicted"/>
<organism evidence="1 2">
    <name type="scientific">Trichinella patagoniensis</name>
    <dbReference type="NCBI Taxonomy" id="990121"/>
    <lineage>
        <taxon>Eukaryota</taxon>
        <taxon>Metazoa</taxon>
        <taxon>Ecdysozoa</taxon>
        <taxon>Nematoda</taxon>
        <taxon>Enoplea</taxon>
        <taxon>Dorylaimia</taxon>
        <taxon>Trichinellida</taxon>
        <taxon>Trichinellidae</taxon>
        <taxon>Trichinella</taxon>
    </lineage>
</organism>
<name>A0A0V0Z7T8_9BILA</name>
<evidence type="ECO:0000313" key="2">
    <source>
        <dbReference type="Proteomes" id="UP000054783"/>
    </source>
</evidence>
<keyword evidence="2" id="KW-1185">Reference proteome</keyword>
<comment type="caution">
    <text evidence="1">The sequence shown here is derived from an EMBL/GenBank/DDBJ whole genome shotgun (WGS) entry which is preliminary data.</text>
</comment>
<dbReference type="AlphaFoldDB" id="A0A0V0Z7T8"/>
<accession>A0A0V0Z7T8</accession>
<dbReference type="Proteomes" id="UP000054783">
    <property type="component" value="Unassembled WGS sequence"/>
</dbReference>
<evidence type="ECO:0000313" key="1">
    <source>
        <dbReference type="EMBL" id="KRY08516.1"/>
    </source>
</evidence>
<gene>
    <name evidence="1" type="ORF">T12_7147</name>
</gene>
<protein>
    <submittedName>
        <fullName evidence="1">Uncharacterized protein</fullName>
    </submittedName>
</protein>
<reference evidence="1 2" key="1">
    <citation type="submission" date="2015-01" db="EMBL/GenBank/DDBJ databases">
        <title>Evolution of Trichinella species and genotypes.</title>
        <authorList>
            <person name="Korhonen P.K."/>
            <person name="Edoardo P."/>
            <person name="Giuseppe L.R."/>
            <person name="Gasser R.B."/>
        </authorList>
    </citation>
    <scope>NUCLEOTIDE SEQUENCE [LARGE SCALE GENOMIC DNA]</scope>
    <source>
        <strain evidence="1">ISS2496</strain>
    </source>
</reference>
<sequence length="63" mass="7117">MKLNHIFVKQSSNEIPIANAIDDVNLIVNENVGFCSSFPSISSAYWHPDVRPWLSCFLIFSFG</sequence>